<dbReference type="SMART" id="SM00487">
    <property type="entry name" value="DEXDc"/>
    <property type="match status" value="1"/>
</dbReference>
<keyword evidence="4" id="KW-0347">Helicase</keyword>
<dbReference type="InterPro" id="IPR000629">
    <property type="entry name" value="RNA-helicase_DEAD-box_CS"/>
</dbReference>
<reference evidence="8 9" key="2">
    <citation type="submission" date="2018-08" db="EMBL/GenBank/DDBJ databases">
        <authorList>
            <person name="Laetsch R D."/>
            <person name="Stevens L."/>
            <person name="Kumar S."/>
            <person name="Blaxter L. M."/>
        </authorList>
    </citation>
    <scope>NUCLEOTIDE SEQUENCE [LARGE SCALE GENOMIC DNA]</scope>
</reference>
<feature type="region of interest" description="Disordered" evidence="6">
    <location>
        <begin position="477"/>
        <end position="499"/>
    </location>
</feature>
<feature type="region of interest" description="Disordered" evidence="6">
    <location>
        <begin position="61"/>
        <end position="93"/>
    </location>
</feature>
<dbReference type="PROSITE" id="PS00039">
    <property type="entry name" value="DEAD_ATP_HELICASE"/>
    <property type="match status" value="1"/>
</dbReference>
<comment type="similarity">
    <text evidence="4">Belongs to the DEAD box helicase family.</text>
</comment>
<evidence type="ECO:0000256" key="2">
    <source>
        <dbReference type="ARBA" id="ARBA00022448"/>
    </source>
</evidence>
<dbReference type="InterPro" id="IPR024864">
    <property type="entry name" value="Nup54/Nup57/Nup44"/>
</dbReference>
<dbReference type="EMBL" id="UYRW01003323">
    <property type="protein sequence ID" value="VDK88702.1"/>
    <property type="molecule type" value="Genomic_DNA"/>
</dbReference>
<evidence type="ECO:0000313" key="9">
    <source>
        <dbReference type="Proteomes" id="UP000271087"/>
    </source>
</evidence>
<evidence type="ECO:0000256" key="4">
    <source>
        <dbReference type="RuleBase" id="RU000492"/>
    </source>
</evidence>
<accession>A0A182EJD3</accession>
<dbReference type="GO" id="GO:0016787">
    <property type="term" value="F:hydrolase activity"/>
    <property type="evidence" value="ECO:0007669"/>
    <property type="project" value="UniProtKB-KW"/>
</dbReference>
<dbReference type="GO" id="GO:0017056">
    <property type="term" value="F:structural constituent of nuclear pore"/>
    <property type="evidence" value="ECO:0007669"/>
    <property type="project" value="TreeGrafter"/>
</dbReference>
<keyword evidence="4" id="KW-0547">Nucleotide-binding</keyword>
<keyword evidence="5" id="KW-0175">Coiled coil</keyword>
<feature type="coiled-coil region" evidence="5">
    <location>
        <begin position="335"/>
        <end position="362"/>
    </location>
</feature>
<protein>
    <submittedName>
        <fullName evidence="10">Helicase ATP-binding domain-containing protein</fullName>
    </submittedName>
</protein>
<keyword evidence="9" id="KW-1185">Reference proteome</keyword>
<organism evidence="10">
    <name type="scientific">Onchocerca ochengi</name>
    <name type="common">Filarial nematode worm</name>
    <dbReference type="NCBI Taxonomy" id="42157"/>
    <lineage>
        <taxon>Eukaryota</taxon>
        <taxon>Metazoa</taxon>
        <taxon>Ecdysozoa</taxon>
        <taxon>Nematoda</taxon>
        <taxon>Chromadorea</taxon>
        <taxon>Rhabditida</taxon>
        <taxon>Spirurina</taxon>
        <taxon>Spiruromorpha</taxon>
        <taxon>Filarioidea</taxon>
        <taxon>Onchocercidae</taxon>
        <taxon>Onchocerca</taxon>
    </lineage>
</organism>
<keyword evidence="3" id="KW-0539">Nucleus</keyword>
<dbReference type="InterPro" id="IPR025712">
    <property type="entry name" value="Nup54_alpha-helical_dom"/>
</dbReference>
<dbReference type="Pfam" id="PF13874">
    <property type="entry name" value="Nup54"/>
    <property type="match status" value="1"/>
</dbReference>
<dbReference type="PANTHER" id="PTHR13000">
    <property type="entry name" value="NUCLEOPORIN P54"/>
    <property type="match status" value="1"/>
</dbReference>
<evidence type="ECO:0000256" key="5">
    <source>
        <dbReference type="SAM" id="Coils"/>
    </source>
</evidence>
<dbReference type="Pfam" id="PF00270">
    <property type="entry name" value="DEAD"/>
    <property type="match status" value="1"/>
</dbReference>
<keyword evidence="4" id="KW-0378">Hydrolase</keyword>
<gene>
    <name evidence="8" type="ORF">NOO_LOCUS8217</name>
</gene>
<keyword evidence="4" id="KW-0067">ATP-binding</keyword>
<feature type="compositionally biased region" description="Low complexity" evidence="6">
    <location>
        <begin position="61"/>
        <end position="80"/>
    </location>
</feature>
<dbReference type="GO" id="GO:0036228">
    <property type="term" value="P:protein localization to nuclear inner membrane"/>
    <property type="evidence" value="ECO:0007669"/>
    <property type="project" value="TreeGrafter"/>
</dbReference>
<dbReference type="InterPro" id="IPR011545">
    <property type="entry name" value="DEAD/DEAH_box_helicase_dom"/>
</dbReference>
<dbReference type="OrthoDB" id="6162375at2759"/>
<dbReference type="AlphaFoldDB" id="A0A182EJD3"/>
<dbReference type="GO" id="GO:0006607">
    <property type="term" value="P:NLS-bearing protein import into nucleus"/>
    <property type="evidence" value="ECO:0007669"/>
    <property type="project" value="TreeGrafter"/>
</dbReference>
<evidence type="ECO:0000256" key="1">
    <source>
        <dbReference type="ARBA" id="ARBA00004123"/>
    </source>
</evidence>
<dbReference type="GO" id="GO:0006999">
    <property type="term" value="P:nuclear pore organization"/>
    <property type="evidence" value="ECO:0007669"/>
    <property type="project" value="TreeGrafter"/>
</dbReference>
<evidence type="ECO:0000313" key="10">
    <source>
        <dbReference type="WBParaSite" id="nOo.2.0.1.t08217-RA"/>
    </source>
</evidence>
<comment type="subcellular location">
    <subcellularLocation>
        <location evidence="1">Nucleus</location>
    </subcellularLocation>
</comment>
<dbReference type="PANTHER" id="PTHR13000:SF0">
    <property type="entry name" value="NUCLEOPORIN P54"/>
    <property type="match status" value="1"/>
</dbReference>
<evidence type="ECO:0000256" key="6">
    <source>
        <dbReference type="SAM" id="MobiDB-lite"/>
    </source>
</evidence>
<dbReference type="InterPro" id="IPR027417">
    <property type="entry name" value="P-loop_NTPase"/>
</dbReference>
<dbReference type="GO" id="GO:0005524">
    <property type="term" value="F:ATP binding"/>
    <property type="evidence" value="ECO:0007669"/>
    <property type="project" value="UniProtKB-KW"/>
</dbReference>
<dbReference type="GO" id="GO:0004386">
    <property type="term" value="F:helicase activity"/>
    <property type="evidence" value="ECO:0007669"/>
    <property type="project" value="UniProtKB-KW"/>
</dbReference>
<name>A0A182EJD3_ONCOC</name>
<evidence type="ECO:0000256" key="3">
    <source>
        <dbReference type="ARBA" id="ARBA00023242"/>
    </source>
</evidence>
<dbReference type="Proteomes" id="UP000271087">
    <property type="component" value="Unassembled WGS sequence"/>
</dbReference>
<feature type="compositionally biased region" description="Basic and acidic residues" evidence="6">
    <location>
        <begin position="488"/>
        <end position="499"/>
    </location>
</feature>
<dbReference type="GO" id="GO:0044613">
    <property type="term" value="C:nuclear pore central transport channel"/>
    <property type="evidence" value="ECO:0007669"/>
    <property type="project" value="TreeGrafter"/>
</dbReference>
<proteinExistence type="inferred from homology"/>
<dbReference type="SUPFAM" id="SSF52540">
    <property type="entry name" value="P-loop containing nucleoside triphosphate hydrolases"/>
    <property type="match status" value="1"/>
</dbReference>
<dbReference type="Gene3D" id="3.40.50.300">
    <property type="entry name" value="P-loop containing nucleotide triphosphate hydrolases"/>
    <property type="match status" value="1"/>
</dbReference>
<dbReference type="WBParaSite" id="nOo.2.0.1.t08217-RA">
    <property type="protein sequence ID" value="nOo.2.0.1.t08217-RA"/>
    <property type="gene ID" value="nOo.2.0.1.g08217"/>
</dbReference>
<evidence type="ECO:0000313" key="8">
    <source>
        <dbReference type="EMBL" id="VDK88702.1"/>
    </source>
</evidence>
<reference evidence="10" key="1">
    <citation type="submission" date="2016-06" db="UniProtKB">
        <authorList>
            <consortium name="WormBaseParasite"/>
        </authorList>
    </citation>
    <scope>IDENTIFICATION</scope>
</reference>
<dbReference type="STRING" id="42157.A0A182EJD3"/>
<dbReference type="InterPro" id="IPR014001">
    <property type="entry name" value="Helicase_ATP-bd"/>
</dbReference>
<dbReference type="GO" id="GO:0003676">
    <property type="term" value="F:nucleic acid binding"/>
    <property type="evidence" value="ECO:0007669"/>
    <property type="project" value="InterPro"/>
</dbReference>
<keyword evidence="2" id="KW-0813">Transport</keyword>
<sequence>MSLFGGPKLGTTSSATFGAATSTPAFSFGTATPGTASKPLFGSTTTTQPSLFGASTTSTFAQSGAGATTSTSTSLLSSGTKPPGLPGISTPSTVQTSQISTVQDLIQNSECLIRSLTSPDLFGDERDGIIAKLNQLLSACGIGNGYYKGDQQPVSYNAENPFYQFKAIGYSRRSDYCDSDGIVALTLGINYEQLSNATQRQKFIDSMNVILGNNTNVRAHIELIRPLPDNQTEVLLYVTEKGKGRSSSKELCAFLKQPAQDTQLKNQLCVVNVLSRTVVDDVKKNAFIKNPPAGFDSQIWQQAVRDNPDPDKLLPYPIRGFEQLRKRQELQAAEIRLEERVIEELKQRLVQINSRLTAGQNQCSYQRQRHKELSHRLLRCVAMQSLLQQYTFSIDCAEEKLETRLEALNASLIAPNQIKSRINDLLTVLRDEAETLKTPDGTRLKLTESNVAQIKRYLSRTQEALEAVIDVFEEMEIDKNDEEPGTSDSHDEVSEDEKPGEHIYKVLGHDTFVNLKKIHVVPTWVKQGETFTSELNEESCAELDFVKGLHPLIAHRVKEHLKQWYPVQRAVLPHLISATNVCSIFPPRDLVISSPTGSGKTLCYVIPILNALRECTMMNCLFALIVAPVQNLVDQIEKEFKKYNVFNIHIVSLCGSHDLNAERQQLESASIAIATPGRLMEHIIDLDSPIDFTHLRYLVVDEADRMSHTARIEWLDDLEAVANCKYLFLYKSLKTILKVE</sequence>
<dbReference type="PROSITE" id="PS51192">
    <property type="entry name" value="HELICASE_ATP_BIND_1"/>
    <property type="match status" value="1"/>
</dbReference>
<evidence type="ECO:0000259" key="7">
    <source>
        <dbReference type="PROSITE" id="PS51192"/>
    </source>
</evidence>
<feature type="domain" description="Helicase ATP-binding" evidence="7">
    <location>
        <begin position="581"/>
        <end position="737"/>
    </location>
</feature>